<reference evidence="2 3" key="1">
    <citation type="submission" date="2023-03" db="EMBL/GenBank/DDBJ databases">
        <title>Draft genome sequence of type strain Streptomyces ferralitis JCM 14344.</title>
        <authorList>
            <person name="Klaysubun C."/>
            <person name="Duangmal K."/>
        </authorList>
    </citation>
    <scope>NUCLEOTIDE SEQUENCE [LARGE SCALE GENOMIC DNA]</scope>
    <source>
        <strain evidence="2 3">JCM 14344</strain>
    </source>
</reference>
<feature type="transmembrane region" description="Helical" evidence="1">
    <location>
        <begin position="12"/>
        <end position="32"/>
    </location>
</feature>
<comment type="caution">
    <text evidence="2">The sequence shown here is derived from an EMBL/GenBank/DDBJ whole genome shotgun (WGS) entry which is preliminary data.</text>
</comment>
<feature type="transmembrane region" description="Helical" evidence="1">
    <location>
        <begin position="131"/>
        <end position="149"/>
    </location>
</feature>
<dbReference type="GO" id="GO:0016740">
    <property type="term" value="F:transferase activity"/>
    <property type="evidence" value="ECO:0007669"/>
    <property type="project" value="UniProtKB-KW"/>
</dbReference>
<keyword evidence="1" id="KW-1133">Transmembrane helix</keyword>
<keyword evidence="2" id="KW-0808">Transferase</keyword>
<keyword evidence="3" id="KW-1185">Reference proteome</keyword>
<dbReference type="EMBL" id="JARHTQ010000047">
    <property type="protein sequence ID" value="MDF2261100.1"/>
    <property type="molecule type" value="Genomic_DNA"/>
</dbReference>
<name>A0ABT5ZB88_9ACTN</name>
<feature type="transmembrane region" description="Helical" evidence="1">
    <location>
        <begin position="178"/>
        <end position="197"/>
    </location>
</feature>
<gene>
    <name evidence="2" type="ORF">P2L57_36900</name>
</gene>
<organism evidence="2 3">
    <name type="scientific">Streptantibioticus ferralitis</name>
    <dbReference type="NCBI Taxonomy" id="236510"/>
    <lineage>
        <taxon>Bacteria</taxon>
        <taxon>Bacillati</taxon>
        <taxon>Actinomycetota</taxon>
        <taxon>Actinomycetes</taxon>
        <taxon>Kitasatosporales</taxon>
        <taxon>Streptomycetaceae</taxon>
        <taxon>Streptantibioticus</taxon>
    </lineage>
</organism>
<dbReference type="Proteomes" id="UP001220022">
    <property type="component" value="Unassembled WGS sequence"/>
</dbReference>
<sequence>MTSALRTFTRLVTVVAVVMAYVALHLAITAGMDLRARDRFREAPTRAAAFVAALDRYAGGDVSARAEIGEVDAWFEENAPSGASRSAVSSATGDVQEGRVSLARERVAGLAVQVEQEQAGLDRDLNSSDTVALWLAVTAGVLVVPALRLRRRRRSGAADVVEVVGQFAPRQPWWRRPVFLAASGVGYGLFTAGFLAVSTAQRQGYKMTLAAQVLLLPCGLAALGAGILVLRYTRPRSAGGAVQALLADGRRPVLYLRSFNDDDSAARVDDVAAVNIHSREEQLAGALGTLGPVIAVGRPGEPLPRLGAARFYLPLDDWQPVVLRLMELSQLIVLRLGLGEGLWWEVEQARATQPARKLVLLAPGQLPGVAERLDEVLPAPSRLDKVIAGDSWISAVIVFDPEWTPQVHPVGTVPGATPRRGRLARVAARVKASGLASMTTYAPTHHVVRAMKAALASVGVRKRTMVLRGNLATQAALWRGILLLTALGLLGWLVFRALQLFGAW</sequence>
<accession>A0ABT5ZB88</accession>
<protein>
    <submittedName>
        <fullName evidence="2">Transferase</fullName>
    </submittedName>
</protein>
<feature type="transmembrane region" description="Helical" evidence="1">
    <location>
        <begin position="471"/>
        <end position="495"/>
    </location>
</feature>
<evidence type="ECO:0000313" key="2">
    <source>
        <dbReference type="EMBL" id="MDF2261100.1"/>
    </source>
</evidence>
<evidence type="ECO:0000256" key="1">
    <source>
        <dbReference type="SAM" id="Phobius"/>
    </source>
</evidence>
<evidence type="ECO:0000313" key="3">
    <source>
        <dbReference type="Proteomes" id="UP001220022"/>
    </source>
</evidence>
<keyword evidence="1" id="KW-0472">Membrane</keyword>
<feature type="transmembrane region" description="Helical" evidence="1">
    <location>
        <begin position="209"/>
        <end position="230"/>
    </location>
</feature>
<keyword evidence="1" id="KW-0812">Transmembrane</keyword>
<dbReference type="RefSeq" id="WP_275822361.1">
    <property type="nucleotide sequence ID" value="NZ_BAAANM010000043.1"/>
</dbReference>
<proteinExistence type="predicted"/>